<organism evidence="2">
    <name type="scientific">Capitella teleta</name>
    <name type="common">Polychaete worm</name>
    <dbReference type="NCBI Taxonomy" id="283909"/>
    <lineage>
        <taxon>Eukaryota</taxon>
        <taxon>Metazoa</taxon>
        <taxon>Spiralia</taxon>
        <taxon>Lophotrochozoa</taxon>
        <taxon>Annelida</taxon>
        <taxon>Polychaeta</taxon>
        <taxon>Sedentaria</taxon>
        <taxon>Scolecida</taxon>
        <taxon>Capitellidae</taxon>
        <taxon>Capitella</taxon>
    </lineage>
</organism>
<evidence type="ECO:0000313" key="3">
    <source>
        <dbReference type="EnsemblMetazoa" id="CapteP191734"/>
    </source>
</evidence>
<dbReference type="Proteomes" id="UP000014760">
    <property type="component" value="Unassembled WGS sequence"/>
</dbReference>
<dbReference type="SUPFAM" id="SSF53448">
    <property type="entry name" value="Nucleotide-diphospho-sugar transferases"/>
    <property type="match status" value="1"/>
</dbReference>
<reference evidence="4" key="1">
    <citation type="submission" date="2012-12" db="EMBL/GenBank/DDBJ databases">
        <authorList>
            <person name="Hellsten U."/>
            <person name="Grimwood J."/>
            <person name="Chapman J.A."/>
            <person name="Shapiro H."/>
            <person name="Aerts A."/>
            <person name="Otillar R.P."/>
            <person name="Terry A.Y."/>
            <person name="Boore J.L."/>
            <person name="Simakov O."/>
            <person name="Marletaz F."/>
            <person name="Cho S.-J."/>
            <person name="Edsinger-Gonzales E."/>
            <person name="Havlak P."/>
            <person name="Kuo D.-H."/>
            <person name="Larsson T."/>
            <person name="Lv J."/>
            <person name="Arendt D."/>
            <person name="Savage R."/>
            <person name="Osoegawa K."/>
            <person name="de Jong P."/>
            <person name="Lindberg D.R."/>
            <person name="Seaver E.C."/>
            <person name="Weisblat D.A."/>
            <person name="Putnam N.H."/>
            <person name="Grigoriev I.V."/>
            <person name="Rokhsar D.S."/>
        </authorList>
    </citation>
    <scope>NUCLEOTIDE SEQUENCE</scope>
    <source>
        <strain evidence="4">I ESC-2004</strain>
    </source>
</reference>
<accession>R7TNW1</accession>
<proteinExistence type="predicted"/>
<dbReference type="EMBL" id="KB309165">
    <property type="protein sequence ID" value="ELT95299.1"/>
    <property type="molecule type" value="Genomic_DNA"/>
</dbReference>
<dbReference type="Gene3D" id="3.90.550.10">
    <property type="entry name" value="Spore Coat Polysaccharide Biosynthesis Protein SpsA, Chain A"/>
    <property type="match status" value="1"/>
</dbReference>
<dbReference type="AlphaFoldDB" id="R7TNW1"/>
<dbReference type="HOGENOM" id="CLU_061645_0_0_1"/>
<reference evidence="3" key="3">
    <citation type="submission" date="2015-06" db="UniProtKB">
        <authorList>
            <consortium name="EnsemblMetazoa"/>
        </authorList>
    </citation>
    <scope>IDENTIFICATION</scope>
</reference>
<sequence length="380" mass="43363">MGNNPVKALLSVIIPFRERPGDLDSVHRLDAAIACFAGLSNIEVVVFDTGRHSTRLKLTNSQQENLRFFHQFQPGVFAPGRVRNAAVAHATGRYIFLFDADLLISRKMAGQLSGFVRALESEGPQAFRMFPCLYLSQRYSARFAADFLKPSIQQSLYSDVLESYLRGEVSQVDGVALASSCLLIKRAWFMAIGGFRHEFAGHGYEDFDLIHRLAGFYPIGKRPADYPEDIKSQFPGDYRGFRRYFSYYAVPHLFKGRFLLHQWHPRPLTRKYHRKRKENEARFTGILQERVLTIPEPLPDFQGESDILDALYAGPVVSDIKLPDFSGLLQEQQLQCNVPVGRYPGLFCYQQGMKKKGGSPWRKLRKLILKPGAFFRDMVK</sequence>
<dbReference type="EnsemblMetazoa" id="CapteT191734">
    <property type="protein sequence ID" value="CapteP191734"/>
    <property type="gene ID" value="CapteG191734"/>
</dbReference>
<dbReference type="EMBL" id="AMQN01028708">
    <property type="status" value="NOT_ANNOTATED_CDS"/>
    <property type="molecule type" value="Genomic_DNA"/>
</dbReference>
<dbReference type="InterPro" id="IPR019290">
    <property type="entry name" value="GlycosylTrfase-like_prok"/>
</dbReference>
<name>R7TNW1_CAPTE</name>
<dbReference type="Pfam" id="PF10111">
    <property type="entry name" value="Glyco_tranf_2_2"/>
    <property type="match status" value="1"/>
</dbReference>
<reference evidence="2 4" key="2">
    <citation type="journal article" date="2013" name="Nature">
        <title>Insights into bilaterian evolution from three spiralian genomes.</title>
        <authorList>
            <person name="Simakov O."/>
            <person name="Marletaz F."/>
            <person name="Cho S.J."/>
            <person name="Edsinger-Gonzales E."/>
            <person name="Havlak P."/>
            <person name="Hellsten U."/>
            <person name="Kuo D.H."/>
            <person name="Larsson T."/>
            <person name="Lv J."/>
            <person name="Arendt D."/>
            <person name="Savage R."/>
            <person name="Osoegawa K."/>
            <person name="de Jong P."/>
            <person name="Grimwood J."/>
            <person name="Chapman J.A."/>
            <person name="Shapiro H."/>
            <person name="Aerts A."/>
            <person name="Otillar R.P."/>
            <person name="Terry A.Y."/>
            <person name="Boore J.L."/>
            <person name="Grigoriev I.V."/>
            <person name="Lindberg D.R."/>
            <person name="Seaver E.C."/>
            <person name="Weisblat D.A."/>
            <person name="Putnam N.H."/>
            <person name="Rokhsar D.S."/>
        </authorList>
    </citation>
    <scope>NUCLEOTIDE SEQUENCE</scope>
    <source>
        <strain evidence="2 4">I ESC-2004</strain>
    </source>
</reference>
<gene>
    <name evidence="2" type="ORF">CAPTEDRAFT_191734</name>
</gene>
<keyword evidence="4" id="KW-1185">Reference proteome</keyword>
<dbReference type="InterPro" id="IPR029044">
    <property type="entry name" value="Nucleotide-diphossugar_trans"/>
</dbReference>
<evidence type="ECO:0000313" key="2">
    <source>
        <dbReference type="EMBL" id="ELT95299.1"/>
    </source>
</evidence>
<protein>
    <recommendedName>
        <fullName evidence="1">Glycosyltransferase 2-like prokaryotic type domain-containing protein</fullName>
    </recommendedName>
</protein>
<evidence type="ECO:0000259" key="1">
    <source>
        <dbReference type="Pfam" id="PF10111"/>
    </source>
</evidence>
<dbReference type="CDD" id="cd00761">
    <property type="entry name" value="Glyco_tranf_GTA_type"/>
    <property type="match status" value="1"/>
</dbReference>
<evidence type="ECO:0000313" key="4">
    <source>
        <dbReference type="Proteomes" id="UP000014760"/>
    </source>
</evidence>
<feature type="domain" description="Glycosyltransferase 2-like prokaryotic type" evidence="1">
    <location>
        <begin position="11"/>
        <end position="283"/>
    </location>
</feature>